<dbReference type="PANTHER" id="PTHR19136">
    <property type="entry name" value="MOLYBDENUM COFACTOR GUANYLYLTRANSFERASE"/>
    <property type="match status" value="1"/>
</dbReference>
<gene>
    <name evidence="3" type="ORF">N864_20125</name>
</gene>
<feature type="domain" description="MobA-like NTP transferase" evidence="2">
    <location>
        <begin position="6"/>
        <end position="160"/>
    </location>
</feature>
<evidence type="ECO:0000256" key="1">
    <source>
        <dbReference type="ARBA" id="ARBA00022679"/>
    </source>
</evidence>
<reference evidence="4" key="1">
    <citation type="submission" date="2013-08" db="EMBL/GenBank/DDBJ databases">
        <title>Intrasporangium oryzae NRRL B-24470.</title>
        <authorList>
            <person name="Liu H."/>
            <person name="Wang G."/>
        </authorList>
    </citation>
    <scope>NUCLEOTIDE SEQUENCE [LARGE SCALE GENOMIC DNA]</scope>
    <source>
        <strain evidence="4">Q5-1</strain>
    </source>
</reference>
<keyword evidence="4" id="KW-1185">Reference proteome</keyword>
<dbReference type="EMBL" id="AWQS01000555">
    <property type="protein sequence ID" value="EWT02985.1"/>
    <property type="molecule type" value="Genomic_DNA"/>
</dbReference>
<keyword evidence="1" id="KW-0808">Transferase</keyword>
<dbReference type="PANTHER" id="PTHR19136:SF81">
    <property type="entry name" value="MOLYBDENUM COFACTOR GUANYLYLTRANSFERASE"/>
    <property type="match status" value="1"/>
</dbReference>
<dbReference type="OrthoDB" id="4408226at2"/>
<protein>
    <submittedName>
        <fullName evidence="3">Molybdopterin-guanine dinucleotide biosynthesis protein</fullName>
    </submittedName>
</protein>
<dbReference type="AlphaFoldDB" id="W9GAA8"/>
<sequence length="204" mass="20857">MESLGVIVLTGGGSTRMGRHKPALDVGGRPIIARILEACAGLPLVVAGDGAAVPPHVRVVREEPPGGGPVAGIAAGFTALISPYAAHSAPSAPSLSRVAVLAGDLPFLTRAALEDLDGALEEDPSAELALAVDHEQRVNWLCGVWRTGVLARRLEAVGDPAGVSVKRLIDSSCRALVADASGWSADVDTPDDLAAARDAATRQR</sequence>
<dbReference type="Gene3D" id="3.90.550.10">
    <property type="entry name" value="Spore Coat Polysaccharide Biosynthesis Protein SpsA, Chain A"/>
    <property type="match status" value="1"/>
</dbReference>
<organism evidence="3 4">
    <name type="scientific">Intrasporangium chromatireducens Q5-1</name>
    <dbReference type="NCBI Taxonomy" id="584657"/>
    <lineage>
        <taxon>Bacteria</taxon>
        <taxon>Bacillati</taxon>
        <taxon>Actinomycetota</taxon>
        <taxon>Actinomycetes</taxon>
        <taxon>Micrococcales</taxon>
        <taxon>Intrasporangiaceae</taxon>
        <taxon>Intrasporangium</taxon>
    </lineage>
</organism>
<evidence type="ECO:0000259" key="2">
    <source>
        <dbReference type="Pfam" id="PF12804"/>
    </source>
</evidence>
<dbReference type="InterPro" id="IPR029044">
    <property type="entry name" value="Nucleotide-diphossugar_trans"/>
</dbReference>
<dbReference type="SUPFAM" id="SSF53448">
    <property type="entry name" value="Nucleotide-diphospho-sugar transferases"/>
    <property type="match status" value="1"/>
</dbReference>
<evidence type="ECO:0000313" key="3">
    <source>
        <dbReference type="EMBL" id="EWT02985.1"/>
    </source>
</evidence>
<dbReference type="InterPro" id="IPR025877">
    <property type="entry name" value="MobA-like_NTP_Trfase"/>
</dbReference>
<comment type="caution">
    <text evidence="3">The sequence shown here is derived from an EMBL/GenBank/DDBJ whole genome shotgun (WGS) entry which is preliminary data.</text>
</comment>
<dbReference type="Pfam" id="PF12804">
    <property type="entry name" value="NTP_transf_3"/>
    <property type="match status" value="1"/>
</dbReference>
<name>W9GAA8_9MICO</name>
<proteinExistence type="predicted"/>
<dbReference type="GO" id="GO:0016779">
    <property type="term" value="F:nucleotidyltransferase activity"/>
    <property type="evidence" value="ECO:0007669"/>
    <property type="project" value="UniProtKB-ARBA"/>
</dbReference>
<dbReference type="Proteomes" id="UP000019494">
    <property type="component" value="Unassembled WGS sequence"/>
</dbReference>
<accession>W9GAA8</accession>
<evidence type="ECO:0000313" key="4">
    <source>
        <dbReference type="Proteomes" id="UP000019494"/>
    </source>
</evidence>